<evidence type="ECO:0000313" key="2">
    <source>
        <dbReference type="Proteomes" id="UP000499080"/>
    </source>
</evidence>
<dbReference type="AlphaFoldDB" id="A0A4Y2JY80"/>
<comment type="caution">
    <text evidence="1">The sequence shown here is derived from an EMBL/GenBank/DDBJ whole genome shotgun (WGS) entry which is preliminary data.</text>
</comment>
<evidence type="ECO:0000313" key="1">
    <source>
        <dbReference type="EMBL" id="GBM94777.1"/>
    </source>
</evidence>
<name>A0A4Y2JY80_ARAVE</name>
<sequence length="92" mass="10818">MLRKEAVPMVTIRGHLLHKRRIENKSTPVQRPDVPNSDRRFITPRREQERNFVCGEFDWYIPVNLLTIVESLRPHSIFLIIISTPNQQVKSG</sequence>
<reference evidence="1 2" key="1">
    <citation type="journal article" date="2019" name="Sci. Rep.">
        <title>Orb-weaving spider Araneus ventricosus genome elucidates the spidroin gene catalogue.</title>
        <authorList>
            <person name="Kono N."/>
            <person name="Nakamura H."/>
            <person name="Ohtoshi R."/>
            <person name="Moran D.A.P."/>
            <person name="Shinohara A."/>
            <person name="Yoshida Y."/>
            <person name="Fujiwara M."/>
            <person name="Mori M."/>
            <person name="Tomita M."/>
            <person name="Arakawa K."/>
        </authorList>
    </citation>
    <scope>NUCLEOTIDE SEQUENCE [LARGE SCALE GENOMIC DNA]</scope>
</reference>
<organism evidence="1 2">
    <name type="scientific">Araneus ventricosus</name>
    <name type="common">Orbweaver spider</name>
    <name type="synonym">Epeira ventricosa</name>
    <dbReference type="NCBI Taxonomy" id="182803"/>
    <lineage>
        <taxon>Eukaryota</taxon>
        <taxon>Metazoa</taxon>
        <taxon>Ecdysozoa</taxon>
        <taxon>Arthropoda</taxon>
        <taxon>Chelicerata</taxon>
        <taxon>Arachnida</taxon>
        <taxon>Araneae</taxon>
        <taxon>Araneomorphae</taxon>
        <taxon>Entelegynae</taxon>
        <taxon>Araneoidea</taxon>
        <taxon>Araneidae</taxon>
        <taxon>Araneus</taxon>
    </lineage>
</organism>
<dbReference type="Proteomes" id="UP000499080">
    <property type="component" value="Unassembled WGS sequence"/>
</dbReference>
<accession>A0A4Y2JY80</accession>
<dbReference type="EMBL" id="BGPR01192299">
    <property type="protein sequence ID" value="GBM94777.1"/>
    <property type="molecule type" value="Genomic_DNA"/>
</dbReference>
<gene>
    <name evidence="1" type="ORF">AVEN_136488_1</name>
</gene>
<protein>
    <submittedName>
        <fullName evidence="1">Uncharacterized protein</fullName>
    </submittedName>
</protein>
<proteinExistence type="predicted"/>
<keyword evidence="2" id="KW-1185">Reference proteome</keyword>